<name>A0AAV1END0_XYRNO</name>
<evidence type="ECO:0000256" key="13">
    <source>
        <dbReference type="SAM" id="MobiDB-lite"/>
    </source>
</evidence>
<feature type="domain" description="C2" evidence="14">
    <location>
        <begin position="398"/>
        <end position="531"/>
    </location>
</feature>
<dbReference type="PANTHER" id="PTHR10024">
    <property type="entry name" value="SYNAPTOTAGMIN"/>
    <property type="match status" value="1"/>
</dbReference>
<dbReference type="PRINTS" id="PR00399">
    <property type="entry name" value="SYNAPTOTAGMN"/>
</dbReference>
<keyword evidence="5 12" id="KW-0479">Metal-binding</keyword>
<dbReference type="CDD" id="cd08402">
    <property type="entry name" value="C2B_Synaptotagmin-1"/>
    <property type="match status" value="1"/>
</dbReference>
<dbReference type="CDD" id="cd08385">
    <property type="entry name" value="C2A_Synaptotagmin-1-5-6-9-10"/>
    <property type="match status" value="1"/>
</dbReference>
<keyword evidence="8 12" id="KW-1133">Transmembrane helix</keyword>
<evidence type="ECO:0000256" key="2">
    <source>
        <dbReference type="ARBA" id="ARBA00004349"/>
    </source>
</evidence>
<dbReference type="GO" id="GO:0001786">
    <property type="term" value="F:phosphatidylserine binding"/>
    <property type="evidence" value="ECO:0007669"/>
    <property type="project" value="TreeGrafter"/>
</dbReference>
<accession>A0AAV1END0</accession>
<keyword evidence="7 12" id="KW-0106">Calcium</keyword>
<feature type="region of interest" description="Disordered" evidence="13">
    <location>
        <begin position="221"/>
        <end position="267"/>
    </location>
</feature>
<comment type="cofactor">
    <cofactor evidence="12">
        <name>Ca(2+)</name>
        <dbReference type="ChEBI" id="CHEBI:29108"/>
    </cofactor>
    <text evidence="12">Binds 3 Ca(2+) ions per subunit. The ions are bound to the C2 domains.</text>
</comment>
<evidence type="ECO:0000313" key="15">
    <source>
        <dbReference type="EMBL" id="CAJ1050239.1"/>
    </source>
</evidence>
<dbReference type="PANTHER" id="PTHR10024:SF223">
    <property type="entry name" value="SYNAPTOTAGMIN-2"/>
    <property type="match status" value="1"/>
</dbReference>
<evidence type="ECO:0000256" key="10">
    <source>
        <dbReference type="ARBA" id="ARBA00023136"/>
    </source>
</evidence>
<protein>
    <recommendedName>
        <fullName evidence="12">Synaptotagmin</fullName>
    </recommendedName>
</protein>
<dbReference type="Proteomes" id="UP001178508">
    <property type="component" value="Chromosome 2"/>
</dbReference>
<evidence type="ECO:0000256" key="1">
    <source>
        <dbReference type="ARBA" id="ARBA00004254"/>
    </source>
</evidence>
<dbReference type="GO" id="GO:0030276">
    <property type="term" value="F:clathrin binding"/>
    <property type="evidence" value="ECO:0007669"/>
    <property type="project" value="TreeGrafter"/>
</dbReference>
<comment type="subcellular location">
    <subcellularLocation>
        <location evidence="2">Cytoplasmic vesicle</location>
        <location evidence="2">Secretory vesicle</location>
        <location evidence="2">Chromaffin granule membrane</location>
        <topology evidence="2">Single-pass membrane protein</topology>
    </subcellularLocation>
    <subcellularLocation>
        <location evidence="1 12">Cytoplasmic vesicle</location>
        <location evidence="1 12">Secretory vesicle</location>
        <location evidence="1 12">Synaptic vesicle membrane</location>
        <topology evidence="1 12">Single-pass membrane protein</topology>
    </subcellularLocation>
</comment>
<evidence type="ECO:0000256" key="11">
    <source>
        <dbReference type="ARBA" id="ARBA00023329"/>
    </source>
</evidence>
<evidence type="ECO:0000259" key="14">
    <source>
        <dbReference type="PROSITE" id="PS50004"/>
    </source>
</evidence>
<dbReference type="GO" id="GO:0005886">
    <property type="term" value="C:plasma membrane"/>
    <property type="evidence" value="ECO:0007669"/>
    <property type="project" value="TreeGrafter"/>
</dbReference>
<dbReference type="PROSITE" id="PS50004">
    <property type="entry name" value="C2"/>
    <property type="match status" value="2"/>
</dbReference>
<dbReference type="GO" id="GO:0030672">
    <property type="term" value="C:synaptic vesicle membrane"/>
    <property type="evidence" value="ECO:0007669"/>
    <property type="project" value="UniProtKB-SubCell"/>
</dbReference>
<dbReference type="GO" id="GO:0005509">
    <property type="term" value="F:calcium ion binding"/>
    <property type="evidence" value="ECO:0007669"/>
    <property type="project" value="UniProtKB-UniRule"/>
</dbReference>
<keyword evidence="11 12" id="KW-0968">Cytoplasmic vesicle</keyword>
<dbReference type="FunFam" id="2.60.40.150:FF:000007">
    <property type="entry name" value="Synaptotagmin 1"/>
    <property type="match status" value="1"/>
</dbReference>
<gene>
    <name evidence="15" type="ORF">XNOV1_A000749</name>
</gene>
<feature type="compositionally biased region" description="Acidic residues" evidence="13">
    <location>
        <begin position="240"/>
        <end position="263"/>
    </location>
</feature>
<proteinExistence type="inferred from homology"/>
<keyword evidence="4 12" id="KW-0812">Transmembrane</keyword>
<dbReference type="Pfam" id="PF00168">
    <property type="entry name" value="C2"/>
    <property type="match status" value="2"/>
</dbReference>
<dbReference type="GO" id="GO:0030424">
    <property type="term" value="C:axon"/>
    <property type="evidence" value="ECO:0007669"/>
    <property type="project" value="TreeGrafter"/>
</dbReference>
<dbReference type="SUPFAM" id="SSF49562">
    <property type="entry name" value="C2 domain (Calcium/lipid-binding domain, CaLB)"/>
    <property type="match status" value="2"/>
</dbReference>
<dbReference type="Gene3D" id="2.60.40.150">
    <property type="entry name" value="C2 domain"/>
    <property type="match status" value="2"/>
</dbReference>
<reference evidence="15" key="1">
    <citation type="submission" date="2023-08" db="EMBL/GenBank/DDBJ databases">
        <authorList>
            <person name="Alioto T."/>
            <person name="Alioto T."/>
            <person name="Gomez Garrido J."/>
        </authorList>
    </citation>
    <scope>NUCLEOTIDE SEQUENCE</scope>
</reference>
<keyword evidence="9 12" id="KW-0770">Synapse</keyword>
<dbReference type="GO" id="GO:0048488">
    <property type="term" value="P:synaptic vesicle endocytosis"/>
    <property type="evidence" value="ECO:0007669"/>
    <property type="project" value="TreeGrafter"/>
</dbReference>
<dbReference type="GO" id="GO:0042584">
    <property type="term" value="C:chromaffin granule membrane"/>
    <property type="evidence" value="ECO:0007669"/>
    <property type="project" value="UniProtKB-SubCell"/>
</dbReference>
<evidence type="ECO:0000256" key="4">
    <source>
        <dbReference type="ARBA" id="ARBA00022692"/>
    </source>
</evidence>
<dbReference type="PRINTS" id="PR00360">
    <property type="entry name" value="C2DOMAIN"/>
</dbReference>
<dbReference type="FunFam" id="2.60.40.150:FF:000016">
    <property type="entry name" value="Synaptotagmin 1"/>
    <property type="match status" value="1"/>
</dbReference>
<comment type="similarity">
    <text evidence="3 12">Belongs to the synaptotagmin family.</text>
</comment>
<organism evidence="15 16">
    <name type="scientific">Xyrichtys novacula</name>
    <name type="common">Pearly razorfish</name>
    <name type="synonym">Hemipteronotus novacula</name>
    <dbReference type="NCBI Taxonomy" id="13765"/>
    <lineage>
        <taxon>Eukaryota</taxon>
        <taxon>Metazoa</taxon>
        <taxon>Chordata</taxon>
        <taxon>Craniata</taxon>
        <taxon>Vertebrata</taxon>
        <taxon>Euteleostomi</taxon>
        <taxon>Actinopterygii</taxon>
        <taxon>Neopterygii</taxon>
        <taxon>Teleostei</taxon>
        <taxon>Neoteleostei</taxon>
        <taxon>Acanthomorphata</taxon>
        <taxon>Eupercaria</taxon>
        <taxon>Labriformes</taxon>
        <taxon>Labridae</taxon>
        <taxon>Xyrichtys</taxon>
    </lineage>
</organism>
<dbReference type="GO" id="GO:0048791">
    <property type="term" value="P:calcium ion-regulated exocytosis of neurotransmitter"/>
    <property type="evidence" value="ECO:0007669"/>
    <property type="project" value="TreeGrafter"/>
</dbReference>
<evidence type="ECO:0000256" key="5">
    <source>
        <dbReference type="ARBA" id="ARBA00022723"/>
    </source>
</evidence>
<comment type="function">
    <text evidence="12">May have a regulatory role in the membrane interactions during trafficking of synaptic vesicles at the active zone of the synapse. It binds acidic phospholipids with a specificity that requires the presence of both an acidic head group and a diacyl backbone.</text>
</comment>
<dbReference type="GO" id="GO:0005544">
    <property type="term" value="F:calcium-dependent phospholipid binding"/>
    <property type="evidence" value="ECO:0007669"/>
    <property type="project" value="TreeGrafter"/>
</dbReference>
<evidence type="ECO:0000256" key="8">
    <source>
        <dbReference type="ARBA" id="ARBA00022989"/>
    </source>
</evidence>
<dbReference type="GO" id="GO:0031045">
    <property type="term" value="C:dense core granule"/>
    <property type="evidence" value="ECO:0007669"/>
    <property type="project" value="TreeGrafter"/>
</dbReference>
<evidence type="ECO:0000256" key="12">
    <source>
        <dbReference type="RuleBase" id="RU367154"/>
    </source>
</evidence>
<dbReference type="EMBL" id="OY660865">
    <property type="protein sequence ID" value="CAJ1050239.1"/>
    <property type="molecule type" value="Genomic_DNA"/>
</dbReference>
<feature type="transmembrane region" description="Helical" evidence="12">
    <location>
        <begin position="191"/>
        <end position="212"/>
    </location>
</feature>
<keyword evidence="16" id="KW-1185">Reference proteome</keyword>
<dbReference type="InterPro" id="IPR000008">
    <property type="entry name" value="C2_dom"/>
</dbReference>
<evidence type="ECO:0000313" key="16">
    <source>
        <dbReference type="Proteomes" id="UP001178508"/>
    </source>
</evidence>
<feature type="domain" description="C2" evidence="14">
    <location>
        <begin position="267"/>
        <end position="386"/>
    </location>
</feature>
<keyword evidence="10 12" id="KW-0472">Membrane</keyword>
<evidence type="ECO:0000256" key="7">
    <source>
        <dbReference type="ARBA" id="ARBA00022837"/>
    </source>
</evidence>
<dbReference type="SMART" id="SM00239">
    <property type="entry name" value="C2"/>
    <property type="match status" value="2"/>
</dbReference>
<keyword evidence="6" id="KW-0677">Repeat</keyword>
<evidence type="ECO:0000256" key="9">
    <source>
        <dbReference type="ARBA" id="ARBA00023018"/>
    </source>
</evidence>
<dbReference type="GO" id="GO:0000149">
    <property type="term" value="F:SNARE binding"/>
    <property type="evidence" value="ECO:0007669"/>
    <property type="project" value="TreeGrafter"/>
</dbReference>
<dbReference type="InterPro" id="IPR035892">
    <property type="entry name" value="C2_domain_sf"/>
</dbReference>
<evidence type="ECO:0000256" key="6">
    <source>
        <dbReference type="ARBA" id="ARBA00022737"/>
    </source>
</evidence>
<evidence type="ECO:0000256" key="3">
    <source>
        <dbReference type="ARBA" id="ARBA00006996"/>
    </source>
</evidence>
<dbReference type="InterPro" id="IPR001565">
    <property type="entry name" value="Synaptotagmin"/>
</dbReference>
<sequence length="550" mass="61773">MRPLQQKKGAGFLEEHSKRKSEKAAVKFKSSKKNVNIVLDRSVTPAAYPTFCSLFNNSGVTCSMTVNKKERKQFPRYVAAAAAVSARASHQLLLIRESLLCSVDRLFPPVSTPHSSLRRRRISVQGTLHLVFDNEVQPVQEGAGCGGPRAHRRCLDHGSHRPPGQINKNDMFEEIKSKFLNEIDKIPLPPWALIAIAVVAALLILTCCFCIIKKCCCKKKKNKKGKKGKDGFNMKNMQGGEDDDDDEEGETGLTEEEKEEEEKEQEKLGKLQYSIDYDFENTKLTIGILQAADLISMDSGGTSDPYVKVQLLPDKKKKYDTKVHKKTLNPVFNETFVFKVPYEELGGKTLCMSVYDYDRFSKHDVIGEVKLPMNTIDLGRPIEEWRDLESADQEEPEKLGDICISLRYVPTAGKLTVCILEAKNLKKMDACGLSDPYVKIQLLQGGKRLKKKKTTVKKNTLNPYYNESFSFEIPLEQMQKILVAVTVFDYDKIGKNDAIGKIFVGSKATGLGLKHWSDMLANPRRPIAQWHALQPEEDIDGQLASLAAKK</sequence>
<dbReference type="AlphaFoldDB" id="A0AAV1END0"/>